<dbReference type="Proteomes" id="UP000280292">
    <property type="component" value="Unassembled WGS sequence"/>
</dbReference>
<keyword evidence="1" id="KW-1133">Transmembrane helix</keyword>
<evidence type="ECO:0000256" key="1">
    <source>
        <dbReference type="SAM" id="Phobius"/>
    </source>
</evidence>
<comment type="caution">
    <text evidence="2">The sequence shown here is derived from an EMBL/GenBank/DDBJ whole genome shotgun (WGS) entry which is preliminary data.</text>
</comment>
<sequence>MKLLIAKLIASTAAIDLLIAVLRTSHLAYSEGGILALALGFLLMLAGLALETFEALRYESLTHHSFSKELAP</sequence>
<protein>
    <submittedName>
        <fullName evidence="2">Uncharacterized protein</fullName>
    </submittedName>
</protein>
<organism evidence="2 3">
    <name type="scientific">Pseudomonas syringae pv. ribicola</name>
    <dbReference type="NCBI Taxonomy" id="55398"/>
    <lineage>
        <taxon>Bacteria</taxon>
        <taxon>Pseudomonadati</taxon>
        <taxon>Pseudomonadota</taxon>
        <taxon>Gammaproteobacteria</taxon>
        <taxon>Pseudomonadales</taxon>
        <taxon>Pseudomonadaceae</taxon>
        <taxon>Pseudomonas</taxon>
    </lineage>
</organism>
<name>A0A3M2VUK9_PSESI</name>
<dbReference type="AlphaFoldDB" id="A0A3M2VUK9"/>
<keyword evidence="1" id="KW-0472">Membrane</keyword>
<evidence type="ECO:0000313" key="3">
    <source>
        <dbReference type="Proteomes" id="UP000280292"/>
    </source>
</evidence>
<proteinExistence type="predicted"/>
<feature type="transmembrane region" description="Helical" evidence="1">
    <location>
        <begin position="34"/>
        <end position="53"/>
    </location>
</feature>
<evidence type="ECO:0000313" key="2">
    <source>
        <dbReference type="EMBL" id="RML42937.1"/>
    </source>
</evidence>
<dbReference type="EMBL" id="RBNR01000198">
    <property type="protein sequence ID" value="RML42937.1"/>
    <property type="molecule type" value="Genomic_DNA"/>
</dbReference>
<dbReference type="RefSeq" id="WP_122293339.1">
    <property type="nucleotide sequence ID" value="NZ_RBNR01000198.1"/>
</dbReference>
<keyword evidence="1" id="KW-0812">Transmembrane</keyword>
<reference evidence="2 3" key="1">
    <citation type="submission" date="2018-08" db="EMBL/GenBank/DDBJ databases">
        <title>Recombination of ecologically and evolutionarily significant loci maintains genetic cohesion in the Pseudomonas syringae species complex.</title>
        <authorList>
            <person name="Dillon M."/>
            <person name="Thakur S."/>
            <person name="Almeida R.N.D."/>
            <person name="Weir B.S."/>
            <person name="Guttman D.S."/>
        </authorList>
    </citation>
    <scope>NUCLEOTIDE SEQUENCE [LARGE SCALE GENOMIC DNA]</scope>
    <source>
        <strain evidence="2 3">ICMP 3883</strain>
    </source>
</reference>
<gene>
    <name evidence="2" type="ORF">ALQ95_200170</name>
</gene>
<accession>A0A3M2VUK9</accession>